<dbReference type="Proteomes" id="UP000239388">
    <property type="component" value="Unassembled WGS sequence"/>
</dbReference>
<accession>A0A2S8G114</accession>
<dbReference type="GO" id="GO:0005506">
    <property type="term" value="F:iron ion binding"/>
    <property type="evidence" value="ECO:0007669"/>
    <property type="project" value="UniProtKB-ARBA"/>
</dbReference>
<reference evidence="2 3" key="1">
    <citation type="submission" date="2018-02" db="EMBL/GenBank/DDBJ databases">
        <title>Comparative genomes isolates from brazilian mangrove.</title>
        <authorList>
            <person name="Araujo J.E."/>
            <person name="Taketani R.G."/>
            <person name="Silva M.C.P."/>
            <person name="Loureco M.V."/>
            <person name="Andreote F.D."/>
        </authorList>
    </citation>
    <scope>NUCLEOTIDE SEQUENCE [LARGE SCALE GENOMIC DNA]</scope>
    <source>
        <strain evidence="2 3">NAP PRIS-MGV</strain>
    </source>
</reference>
<evidence type="ECO:0000313" key="2">
    <source>
        <dbReference type="EMBL" id="PQO38137.1"/>
    </source>
</evidence>
<keyword evidence="2" id="KW-0560">Oxidoreductase</keyword>
<dbReference type="RefSeq" id="WP_105353309.1">
    <property type="nucleotide sequence ID" value="NZ_PUIB01000011.1"/>
</dbReference>
<gene>
    <name evidence="2" type="ORF">C5Y98_08640</name>
</gene>
<dbReference type="Gene3D" id="2.60.120.620">
    <property type="entry name" value="q2cbj1_9rhob like domain"/>
    <property type="match status" value="1"/>
</dbReference>
<dbReference type="OrthoDB" id="9814777at2"/>
<sequence length="251" mass="28536">MPSQWSDIRESYEQDGFVIVRQFLAGAELESLQIELERYIQDVAPLRPPGDAFYAEPGKPETLKQLHRMELDSFFEAYQKSPRWTQLAEQLLGEPVFSHGAEWFNKPPGGSSATPPHQDNYYFCLTPPKVLTMWLALDEIDEENGCLRYLPGSHRPGVRLHTATQTSGFSQGISDYSAEEIQQEVLACACPGDLLVHHGNTIHRADINRSSTRHRRSFAMVFQAVSCQRDEAAFDRYASQQKRQQHQLGLV</sequence>
<dbReference type="GO" id="GO:0016706">
    <property type="term" value="F:2-oxoglutarate-dependent dioxygenase activity"/>
    <property type="evidence" value="ECO:0007669"/>
    <property type="project" value="UniProtKB-ARBA"/>
</dbReference>
<comment type="caution">
    <text evidence="2">The sequence shown here is derived from an EMBL/GenBank/DDBJ whole genome shotgun (WGS) entry which is preliminary data.</text>
</comment>
<dbReference type="Pfam" id="PF05721">
    <property type="entry name" value="PhyH"/>
    <property type="match status" value="1"/>
</dbReference>
<protein>
    <submittedName>
        <fullName evidence="2">Phytanoyl-CoA dioxygenase</fullName>
    </submittedName>
</protein>
<dbReference type="SUPFAM" id="SSF51197">
    <property type="entry name" value="Clavaminate synthase-like"/>
    <property type="match status" value="1"/>
</dbReference>
<dbReference type="EMBL" id="PUIB01000011">
    <property type="protein sequence ID" value="PQO38137.1"/>
    <property type="molecule type" value="Genomic_DNA"/>
</dbReference>
<evidence type="ECO:0000313" key="3">
    <source>
        <dbReference type="Proteomes" id="UP000239388"/>
    </source>
</evidence>
<dbReference type="InterPro" id="IPR008775">
    <property type="entry name" value="Phytyl_CoA_dOase-like"/>
</dbReference>
<keyword evidence="2" id="KW-0223">Dioxygenase</keyword>
<comment type="cofactor">
    <cofactor evidence="1">
        <name>Fe(2+)</name>
        <dbReference type="ChEBI" id="CHEBI:29033"/>
    </cofactor>
</comment>
<evidence type="ECO:0000256" key="1">
    <source>
        <dbReference type="ARBA" id="ARBA00001954"/>
    </source>
</evidence>
<dbReference type="PANTHER" id="PTHR20883:SF48">
    <property type="entry name" value="ECTOINE DIOXYGENASE"/>
    <property type="match status" value="1"/>
</dbReference>
<dbReference type="AlphaFoldDB" id="A0A2S8G114"/>
<dbReference type="PANTHER" id="PTHR20883">
    <property type="entry name" value="PHYTANOYL-COA DIOXYGENASE DOMAIN CONTAINING 1"/>
    <property type="match status" value="1"/>
</dbReference>
<name>A0A2S8G114_9BACT</name>
<proteinExistence type="predicted"/>
<organism evidence="2 3">
    <name type="scientific">Blastopirellula marina</name>
    <dbReference type="NCBI Taxonomy" id="124"/>
    <lineage>
        <taxon>Bacteria</taxon>
        <taxon>Pseudomonadati</taxon>
        <taxon>Planctomycetota</taxon>
        <taxon>Planctomycetia</taxon>
        <taxon>Pirellulales</taxon>
        <taxon>Pirellulaceae</taxon>
        <taxon>Blastopirellula</taxon>
    </lineage>
</organism>